<name>A0A2P5ARW4_PARAD</name>
<dbReference type="EMBL" id="JXTB01000470">
    <property type="protein sequence ID" value="PON39275.1"/>
    <property type="molecule type" value="Genomic_DNA"/>
</dbReference>
<comment type="caution">
    <text evidence="1">The sequence shown here is derived from an EMBL/GenBank/DDBJ whole genome shotgun (WGS) entry which is preliminary data.</text>
</comment>
<sequence length="26" mass="3002">MEHEKIMKTFEPDTMVVLAVANPQNK</sequence>
<keyword evidence="2" id="KW-1185">Reference proteome</keyword>
<accession>A0A2P5ARW4</accession>
<organism evidence="1 2">
    <name type="scientific">Parasponia andersonii</name>
    <name type="common">Sponia andersonii</name>
    <dbReference type="NCBI Taxonomy" id="3476"/>
    <lineage>
        <taxon>Eukaryota</taxon>
        <taxon>Viridiplantae</taxon>
        <taxon>Streptophyta</taxon>
        <taxon>Embryophyta</taxon>
        <taxon>Tracheophyta</taxon>
        <taxon>Spermatophyta</taxon>
        <taxon>Magnoliopsida</taxon>
        <taxon>eudicotyledons</taxon>
        <taxon>Gunneridae</taxon>
        <taxon>Pentapetalae</taxon>
        <taxon>rosids</taxon>
        <taxon>fabids</taxon>
        <taxon>Rosales</taxon>
        <taxon>Cannabaceae</taxon>
        <taxon>Parasponia</taxon>
    </lineage>
</organism>
<evidence type="ECO:0000313" key="1">
    <source>
        <dbReference type="EMBL" id="PON39275.1"/>
    </source>
</evidence>
<proteinExistence type="predicted"/>
<dbReference type="AlphaFoldDB" id="A0A2P5ARW4"/>
<reference evidence="2" key="1">
    <citation type="submission" date="2016-06" db="EMBL/GenBank/DDBJ databases">
        <title>Parallel loss of symbiosis genes in relatives of nitrogen-fixing non-legume Parasponia.</title>
        <authorList>
            <person name="Van Velzen R."/>
            <person name="Holmer R."/>
            <person name="Bu F."/>
            <person name="Rutten L."/>
            <person name="Van Zeijl A."/>
            <person name="Liu W."/>
            <person name="Santuari L."/>
            <person name="Cao Q."/>
            <person name="Sharma T."/>
            <person name="Shen D."/>
            <person name="Roswanjaya Y."/>
            <person name="Wardhani T."/>
            <person name="Kalhor M.S."/>
            <person name="Jansen J."/>
            <person name="Van den Hoogen J."/>
            <person name="Gungor B."/>
            <person name="Hartog M."/>
            <person name="Hontelez J."/>
            <person name="Verver J."/>
            <person name="Yang W.-C."/>
            <person name="Schijlen E."/>
            <person name="Repin R."/>
            <person name="Schilthuizen M."/>
            <person name="Schranz E."/>
            <person name="Heidstra R."/>
            <person name="Miyata K."/>
            <person name="Fedorova E."/>
            <person name="Kohlen W."/>
            <person name="Bisseling T."/>
            <person name="Smit S."/>
            <person name="Geurts R."/>
        </authorList>
    </citation>
    <scope>NUCLEOTIDE SEQUENCE [LARGE SCALE GENOMIC DNA]</scope>
    <source>
        <strain evidence="2">cv. WU1-14</strain>
    </source>
</reference>
<gene>
    <name evidence="1" type="ORF">PanWU01x14_306000</name>
</gene>
<protein>
    <submittedName>
        <fullName evidence="1">Uncharacterized protein</fullName>
    </submittedName>
</protein>
<evidence type="ECO:0000313" key="2">
    <source>
        <dbReference type="Proteomes" id="UP000237105"/>
    </source>
</evidence>
<dbReference type="Proteomes" id="UP000237105">
    <property type="component" value="Unassembled WGS sequence"/>
</dbReference>